<gene>
    <name evidence="2" type="ORF">J2S67_000457</name>
</gene>
<name>A0ABU1YXW9_9MICC</name>
<dbReference type="InterPro" id="IPR007393">
    <property type="entry name" value="YlxR_dom"/>
</dbReference>
<dbReference type="InterPro" id="IPR035931">
    <property type="entry name" value="YlxR-like_sf"/>
</dbReference>
<dbReference type="Gene3D" id="3.30.1230.10">
    <property type="entry name" value="YlxR-like"/>
    <property type="match status" value="1"/>
</dbReference>
<comment type="caution">
    <text evidence="2">The sequence shown here is derived from an EMBL/GenBank/DDBJ whole genome shotgun (WGS) entry which is preliminary data.</text>
</comment>
<dbReference type="SUPFAM" id="SSF64376">
    <property type="entry name" value="YlxR-like"/>
    <property type="match status" value="1"/>
</dbReference>
<feature type="domain" description="YlxR" evidence="1">
    <location>
        <begin position="12"/>
        <end position="80"/>
    </location>
</feature>
<proteinExistence type="predicted"/>
<evidence type="ECO:0000313" key="2">
    <source>
        <dbReference type="EMBL" id="MDR7293189.1"/>
    </source>
</evidence>
<dbReference type="PANTHER" id="PTHR34215">
    <property type="entry name" value="BLL0784 PROTEIN"/>
    <property type="match status" value="1"/>
</dbReference>
<evidence type="ECO:0000313" key="3">
    <source>
        <dbReference type="Proteomes" id="UP001180715"/>
    </source>
</evidence>
<evidence type="ECO:0000259" key="1">
    <source>
        <dbReference type="Pfam" id="PF04296"/>
    </source>
</evidence>
<dbReference type="Proteomes" id="UP001180715">
    <property type="component" value="Unassembled WGS sequence"/>
</dbReference>
<reference evidence="2" key="1">
    <citation type="submission" date="2023-07" db="EMBL/GenBank/DDBJ databases">
        <title>Sequencing the genomes of 1000 actinobacteria strains.</title>
        <authorList>
            <person name="Klenk H.-P."/>
        </authorList>
    </citation>
    <scope>NUCLEOTIDE SEQUENCE</scope>
    <source>
        <strain evidence="2">DSM 13068</strain>
    </source>
</reference>
<keyword evidence="3" id="KW-1185">Reference proteome</keyword>
<dbReference type="Pfam" id="PF04296">
    <property type="entry name" value="YlxR"/>
    <property type="match status" value="1"/>
</dbReference>
<organism evidence="2 3">
    <name type="scientific">Pseudoglutamicibacter albus</name>
    <dbReference type="NCBI Taxonomy" id="98671"/>
    <lineage>
        <taxon>Bacteria</taxon>
        <taxon>Bacillati</taxon>
        <taxon>Actinomycetota</taxon>
        <taxon>Actinomycetes</taxon>
        <taxon>Micrococcales</taxon>
        <taxon>Micrococcaceae</taxon>
        <taxon>Pseudoglutamicibacter</taxon>
    </lineage>
</organism>
<protein>
    <submittedName>
        <fullName evidence="2">RNA-binding protein YlxR (DUF448 family)</fullName>
    </submittedName>
</protein>
<accession>A0ABU1YXW9</accession>
<dbReference type="EMBL" id="JAVDXX010000001">
    <property type="protein sequence ID" value="MDR7293189.1"/>
    <property type="molecule type" value="Genomic_DNA"/>
</dbReference>
<sequence length="106" mass="11606">MVNKGSSRSPIRTCIGCRLTDDQAVLLRLVRNPGSARVVPDPQRRKTGRGAWVHRNPECVRRAVNRNAANRAFRARSVVDEDELLAVINLGITGVQGSTMTDQKAG</sequence>
<dbReference type="PANTHER" id="PTHR34215:SF1">
    <property type="entry name" value="YLXR DOMAIN-CONTAINING PROTEIN"/>
    <property type="match status" value="1"/>
</dbReference>
<dbReference type="InterPro" id="IPR037465">
    <property type="entry name" value="YlxR"/>
</dbReference>